<organism evidence="1 2">
    <name type="scientific">Bacillus cereus</name>
    <dbReference type="NCBI Taxonomy" id="1396"/>
    <lineage>
        <taxon>Bacteria</taxon>
        <taxon>Bacillati</taxon>
        <taxon>Bacillota</taxon>
        <taxon>Bacilli</taxon>
        <taxon>Bacillales</taxon>
        <taxon>Bacillaceae</taxon>
        <taxon>Bacillus</taxon>
        <taxon>Bacillus cereus group</taxon>
    </lineage>
</organism>
<evidence type="ECO:0000313" key="2">
    <source>
        <dbReference type="Proteomes" id="UP000220006"/>
    </source>
</evidence>
<dbReference type="Proteomes" id="UP000220006">
    <property type="component" value="Unassembled WGS sequence"/>
</dbReference>
<accession>A0A2A7I3P4</accession>
<reference evidence="1 2" key="1">
    <citation type="submission" date="2017-09" db="EMBL/GenBank/DDBJ databases">
        <title>Large-scale bioinformatics analysis of Bacillus genomes uncovers conserved roles of natural products in bacterial physiology.</title>
        <authorList>
            <consortium name="Agbiome Team Llc"/>
            <person name="Bleich R.M."/>
            <person name="Grubbs K.J."/>
            <person name="Santa Maria K.C."/>
            <person name="Allen S.E."/>
            <person name="Farag S."/>
            <person name="Shank E.A."/>
            <person name="Bowers A."/>
        </authorList>
    </citation>
    <scope>NUCLEOTIDE SEQUENCE [LARGE SCALE GENOMIC DNA]</scope>
    <source>
        <strain evidence="1 2">AFS096845</strain>
    </source>
</reference>
<dbReference type="AlphaFoldDB" id="A0A2A7I3P4"/>
<protein>
    <submittedName>
        <fullName evidence="1">Uncharacterized protein</fullName>
    </submittedName>
</protein>
<gene>
    <name evidence="1" type="ORF">COM96_00105</name>
</gene>
<proteinExistence type="predicted"/>
<comment type="caution">
    <text evidence="1">The sequence shown here is derived from an EMBL/GenBank/DDBJ whole genome shotgun (WGS) entry which is preliminary data.</text>
</comment>
<dbReference type="EMBL" id="NVLK01000001">
    <property type="protein sequence ID" value="PEC23663.1"/>
    <property type="molecule type" value="Genomic_DNA"/>
</dbReference>
<evidence type="ECO:0000313" key="1">
    <source>
        <dbReference type="EMBL" id="PEC23663.1"/>
    </source>
</evidence>
<sequence>MFSCKFCTVRSFKHSYLSTVKKYFHSLYFQALMSLFQNKIRFTFSIEISIYHNRKHYLLIIDKIISIYFWGPYAILHSIYKKG</sequence>
<name>A0A2A7I3P4_BACCE</name>